<reference evidence="2 3" key="1">
    <citation type="journal article" date="2009" name="Nature">
        <title>Evolution of pathogenicity and sexual reproduction in eight Candida genomes.</title>
        <authorList>
            <person name="Butler G."/>
            <person name="Rasmussen M.D."/>
            <person name="Lin M.F."/>
            <person name="Santos M.A."/>
            <person name="Sakthikumar S."/>
            <person name="Munro C.A."/>
            <person name="Rheinbay E."/>
            <person name="Grabherr M."/>
            <person name="Forche A."/>
            <person name="Reedy J.L."/>
            <person name="Agrafioti I."/>
            <person name="Arnaud M.B."/>
            <person name="Bates S."/>
            <person name="Brown A.J."/>
            <person name="Brunke S."/>
            <person name="Costanzo M.C."/>
            <person name="Fitzpatrick D.A."/>
            <person name="de Groot P.W."/>
            <person name="Harris D."/>
            <person name="Hoyer L.L."/>
            <person name="Hube B."/>
            <person name="Klis F.M."/>
            <person name="Kodira C."/>
            <person name="Lennard N."/>
            <person name="Logue M.E."/>
            <person name="Martin R."/>
            <person name="Neiman A.M."/>
            <person name="Nikolaou E."/>
            <person name="Quail M.A."/>
            <person name="Quinn J."/>
            <person name="Santos M.C."/>
            <person name="Schmitzberger F.F."/>
            <person name="Sherlock G."/>
            <person name="Shah P."/>
            <person name="Silverstein K.A."/>
            <person name="Skrzypek M.S."/>
            <person name="Soll D."/>
            <person name="Staggs R."/>
            <person name="Stansfield I."/>
            <person name="Stumpf M.P."/>
            <person name="Sudbery P.E."/>
            <person name="Srikantha T."/>
            <person name="Zeng Q."/>
            <person name="Berman J."/>
            <person name="Berriman M."/>
            <person name="Heitman J."/>
            <person name="Gow N.A."/>
            <person name="Lorenz M.C."/>
            <person name="Birren B.W."/>
            <person name="Kellis M."/>
            <person name="Cuomo C.A."/>
        </authorList>
    </citation>
    <scope>NUCLEOTIDE SEQUENCE [LARGE SCALE GENOMIC DNA]</scope>
    <source>
        <strain evidence="3">ATCC MYA-3404 / T1</strain>
    </source>
</reference>
<dbReference type="Proteomes" id="UP000002037">
    <property type="component" value="Unassembled WGS sequence"/>
</dbReference>
<dbReference type="GeneID" id="8301715"/>
<name>C5M9W2_CANTT</name>
<feature type="compositionally biased region" description="Low complexity" evidence="1">
    <location>
        <begin position="199"/>
        <end position="217"/>
    </location>
</feature>
<dbReference type="EMBL" id="GG692397">
    <property type="protein sequence ID" value="EER33456.1"/>
    <property type="molecule type" value="Genomic_DNA"/>
</dbReference>
<evidence type="ECO:0000313" key="2">
    <source>
        <dbReference type="EMBL" id="EER33456.1"/>
    </source>
</evidence>
<evidence type="ECO:0000256" key="1">
    <source>
        <dbReference type="SAM" id="MobiDB-lite"/>
    </source>
</evidence>
<sequence>MYRGINHTTQTYQNLPSPQVGINCKNCNKIKCLDDYGYCSSCSNMSGIDSIFNTVPIPLAHSLNNNNINLSSQQILSNDLKRSFTQLENQNSTNTKKSKKRSKIPNNYREVLDEFYRSKGIMNFEDYERITISTIPGPKQGSFKNHLHINNVKYPTLNTTQGLKVTDSIPQHNRNAKVLSRKQIPQRQASLNTTANFENSNHLQSHPNHNHNNSPIPETEKSVSEFLNQFDKGLGYFKKGEHTHNWEDVIHATNRLRYELTEGVYSRD</sequence>
<dbReference type="RefSeq" id="XP_002547977.1">
    <property type="nucleotide sequence ID" value="XM_002547931.1"/>
</dbReference>
<protein>
    <submittedName>
        <fullName evidence="2">Uncharacterized protein</fullName>
    </submittedName>
</protein>
<dbReference type="AlphaFoldDB" id="C5M9W2"/>
<proteinExistence type="predicted"/>
<feature type="region of interest" description="Disordered" evidence="1">
    <location>
        <begin position="198"/>
        <end position="221"/>
    </location>
</feature>
<gene>
    <name evidence="2" type="ORF">CTRG_02274</name>
</gene>
<organism evidence="2 3">
    <name type="scientific">Candida tropicalis (strain ATCC MYA-3404 / T1)</name>
    <name type="common">Yeast</name>
    <dbReference type="NCBI Taxonomy" id="294747"/>
    <lineage>
        <taxon>Eukaryota</taxon>
        <taxon>Fungi</taxon>
        <taxon>Dikarya</taxon>
        <taxon>Ascomycota</taxon>
        <taxon>Saccharomycotina</taxon>
        <taxon>Pichiomycetes</taxon>
        <taxon>Debaryomycetaceae</taxon>
        <taxon>Candida/Lodderomyces clade</taxon>
        <taxon>Candida</taxon>
    </lineage>
</organism>
<dbReference type="VEuPathDB" id="FungiDB:CTRG_02274"/>
<accession>C5M9W2</accession>
<dbReference type="HOGENOM" id="CLU_1038276_0_0_1"/>
<dbReference type="KEGG" id="ctp:CTRG_02274"/>
<evidence type="ECO:0000313" key="3">
    <source>
        <dbReference type="Proteomes" id="UP000002037"/>
    </source>
</evidence>
<keyword evidence="3" id="KW-1185">Reference proteome</keyword>